<keyword evidence="2" id="KW-1185">Reference proteome</keyword>
<dbReference type="Proteomes" id="UP000499080">
    <property type="component" value="Unassembled WGS sequence"/>
</dbReference>
<reference evidence="1 2" key="1">
    <citation type="journal article" date="2019" name="Sci. Rep.">
        <title>Orb-weaving spider Araneus ventricosus genome elucidates the spidroin gene catalogue.</title>
        <authorList>
            <person name="Kono N."/>
            <person name="Nakamura H."/>
            <person name="Ohtoshi R."/>
            <person name="Moran D.A.P."/>
            <person name="Shinohara A."/>
            <person name="Yoshida Y."/>
            <person name="Fujiwara M."/>
            <person name="Mori M."/>
            <person name="Tomita M."/>
            <person name="Arakawa K."/>
        </authorList>
    </citation>
    <scope>NUCLEOTIDE SEQUENCE [LARGE SCALE GENOMIC DNA]</scope>
</reference>
<gene>
    <name evidence="1" type="ORF">AVEN_82828_1</name>
</gene>
<dbReference type="AlphaFoldDB" id="A0A4Y2F831"/>
<proteinExistence type="predicted"/>
<protein>
    <recommendedName>
        <fullName evidence="3">CCHC-type domain-containing protein</fullName>
    </recommendedName>
</protein>
<evidence type="ECO:0000313" key="1">
    <source>
        <dbReference type="EMBL" id="GBM36838.1"/>
    </source>
</evidence>
<name>A0A4Y2F831_ARAVE</name>
<comment type="caution">
    <text evidence="1">The sequence shown here is derived from an EMBL/GenBank/DDBJ whole genome shotgun (WGS) entry which is preliminary data.</text>
</comment>
<sequence>MSQRELLSHSEAELVRNFSAQMVCAARRINIRRDGKLLPTQHVVLTFRTPQLPKSMKAGYLKCNVRPYVSNPLSCFQCHKYGHSQLACRGTTPTCAKCVSTDHETNTREANSFKRVNCNGAHSVYSRYCSKWLQEKEIQSVKTKQNISFAQARRIVVERTPKVGLSYSSATKSQTTFSSSQTDS</sequence>
<dbReference type="OrthoDB" id="8042915at2759"/>
<dbReference type="EMBL" id="BGPR01000822">
    <property type="protein sequence ID" value="GBM36838.1"/>
    <property type="molecule type" value="Genomic_DNA"/>
</dbReference>
<accession>A0A4Y2F831</accession>
<evidence type="ECO:0000313" key="2">
    <source>
        <dbReference type="Proteomes" id="UP000499080"/>
    </source>
</evidence>
<evidence type="ECO:0008006" key="3">
    <source>
        <dbReference type="Google" id="ProtNLM"/>
    </source>
</evidence>
<organism evidence="1 2">
    <name type="scientific">Araneus ventricosus</name>
    <name type="common">Orbweaver spider</name>
    <name type="synonym">Epeira ventricosa</name>
    <dbReference type="NCBI Taxonomy" id="182803"/>
    <lineage>
        <taxon>Eukaryota</taxon>
        <taxon>Metazoa</taxon>
        <taxon>Ecdysozoa</taxon>
        <taxon>Arthropoda</taxon>
        <taxon>Chelicerata</taxon>
        <taxon>Arachnida</taxon>
        <taxon>Araneae</taxon>
        <taxon>Araneomorphae</taxon>
        <taxon>Entelegynae</taxon>
        <taxon>Araneoidea</taxon>
        <taxon>Araneidae</taxon>
        <taxon>Araneus</taxon>
    </lineage>
</organism>